<dbReference type="OrthoDB" id="4366014at2759"/>
<keyword evidence="3" id="KW-1185">Reference proteome</keyword>
<dbReference type="AlphaFoldDB" id="A0A9W9M7A2"/>
<feature type="compositionally biased region" description="Low complexity" evidence="1">
    <location>
        <begin position="12"/>
        <end position="34"/>
    </location>
</feature>
<proteinExistence type="predicted"/>
<dbReference type="RefSeq" id="XP_058304319.1">
    <property type="nucleotide sequence ID" value="XM_058457420.1"/>
</dbReference>
<reference evidence="2" key="1">
    <citation type="submission" date="2022-12" db="EMBL/GenBank/DDBJ databases">
        <authorList>
            <person name="Petersen C."/>
        </authorList>
    </citation>
    <scope>NUCLEOTIDE SEQUENCE</scope>
    <source>
        <strain evidence="2">IBT 15544</strain>
    </source>
</reference>
<evidence type="ECO:0000256" key="1">
    <source>
        <dbReference type="SAM" id="MobiDB-lite"/>
    </source>
</evidence>
<sequence>MTNMLALPRLHTPTPSTRGSSAASSIRSVSSTTTPLKDSIKATKKFFKAFDPKHINKSDESLGKQANHDEAVATYFTMRRH</sequence>
<dbReference type="EMBL" id="JAPQKR010000016">
    <property type="protein sequence ID" value="KAJ5191379.1"/>
    <property type="molecule type" value="Genomic_DNA"/>
</dbReference>
<gene>
    <name evidence="2" type="ORF">N7498_010364</name>
</gene>
<accession>A0A9W9M7A2</accession>
<evidence type="ECO:0000313" key="2">
    <source>
        <dbReference type="EMBL" id="KAJ5191379.1"/>
    </source>
</evidence>
<dbReference type="GeneID" id="83184721"/>
<dbReference type="Proteomes" id="UP001150904">
    <property type="component" value="Unassembled WGS sequence"/>
</dbReference>
<feature type="region of interest" description="Disordered" evidence="1">
    <location>
        <begin position="1"/>
        <end position="35"/>
    </location>
</feature>
<comment type="caution">
    <text evidence="2">The sequence shown here is derived from an EMBL/GenBank/DDBJ whole genome shotgun (WGS) entry which is preliminary data.</text>
</comment>
<protein>
    <submittedName>
        <fullName evidence="2">Uncharacterized protein</fullName>
    </submittedName>
</protein>
<name>A0A9W9M7A2_9EURO</name>
<evidence type="ECO:0000313" key="3">
    <source>
        <dbReference type="Proteomes" id="UP001150904"/>
    </source>
</evidence>
<organism evidence="2 3">
    <name type="scientific">Penicillium cinerascens</name>
    <dbReference type="NCBI Taxonomy" id="70096"/>
    <lineage>
        <taxon>Eukaryota</taxon>
        <taxon>Fungi</taxon>
        <taxon>Dikarya</taxon>
        <taxon>Ascomycota</taxon>
        <taxon>Pezizomycotina</taxon>
        <taxon>Eurotiomycetes</taxon>
        <taxon>Eurotiomycetidae</taxon>
        <taxon>Eurotiales</taxon>
        <taxon>Aspergillaceae</taxon>
        <taxon>Penicillium</taxon>
    </lineage>
</organism>
<reference evidence="2" key="2">
    <citation type="journal article" date="2023" name="IMA Fungus">
        <title>Comparative genomic study of the Penicillium genus elucidates a diverse pangenome and 15 lateral gene transfer events.</title>
        <authorList>
            <person name="Petersen C."/>
            <person name="Sorensen T."/>
            <person name="Nielsen M.R."/>
            <person name="Sondergaard T.E."/>
            <person name="Sorensen J.L."/>
            <person name="Fitzpatrick D.A."/>
            <person name="Frisvad J.C."/>
            <person name="Nielsen K.L."/>
        </authorList>
    </citation>
    <scope>NUCLEOTIDE SEQUENCE</scope>
    <source>
        <strain evidence="2">IBT 15544</strain>
    </source>
</reference>